<evidence type="ECO:0000313" key="2">
    <source>
        <dbReference type="Proteomes" id="UP000240708"/>
    </source>
</evidence>
<dbReference type="Proteomes" id="UP000240708">
    <property type="component" value="Unassembled WGS sequence"/>
</dbReference>
<comment type="caution">
    <text evidence="1">The sequence shown here is derived from an EMBL/GenBank/DDBJ whole genome shotgun (WGS) entry which is preliminary data.</text>
</comment>
<accession>A0A2P8DVK1</accession>
<protein>
    <submittedName>
        <fullName evidence="1">Uncharacterized protein</fullName>
    </submittedName>
</protein>
<organism evidence="1 2">
    <name type="scientific">Cecembia rubra</name>
    <dbReference type="NCBI Taxonomy" id="1485585"/>
    <lineage>
        <taxon>Bacteria</taxon>
        <taxon>Pseudomonadati</taxon>
        <taxon>Bacteroidota</taxon>
        <taxon>Cytophagia</taxon>
        <taxon>Cytophagales</taxon>
        <taxon>Cyclobacteriaceae</taxon>
        <taxon>Cecembia</taxon>
    </lineage>
</organism>
<dbReference type="EMBL" id="PYGF01000014">
    <property type="protein sequence ID" value="PSL01268.1"/>
    <property type="molecule type" value="Genomic_DNA"/>
</dbReference>
<dbReference type="AlphaFoldDB" id="A0A2P8DVK1"/>
<keyword evidence="2" id="KW-1185">Reference proteome</keyword>
<gene>
    <name evidence="1" type="ORF">CLV48_11470</name>
</gene>
<sequence length="38" mass="4462">MELKISHVFTVKLNSQIEFIAQDRPNVARKFKVEVFKA</sequence>
<proteinExistence type="predicted"/>
<name>A0A2P8DVK1_9BACT</name>
<evidence type="ECO:0000313" key="1">
    <source>
        <dbReference type="EMBL" id="PSL01268.1"/>
    </source>
</evidence>
<reference evidence="1 2" key="1">
    <citation type="submission" date="2018-03" db="EMBL/GenBank/DDBJ databases">
        <title>Genomic Encyclopedia of Archaeal and Bacterial Type Strains, Phase II (KMG-II): from individual species to whole genera.</title>
        <authorList>
            <person name="Goeker M."/>
        </authorList>
    </citation>
    <scope>NUCLEOTIDE SEQUENCE [LARGE SCALE GENOMIC DNA]</scope>
    <source>
        <strain evidence="1 2">DSM 28057</strain>
    </source>
</reference>